<evidence type="ECO:0000313" key="10">
    <source>
        <dbReference type="Proteomes" id="UP000663836"/>
    </source>
</evidence>
<comment type="caution">
    <text evidence="9">The sequence shown here is derived from an EMBL/GenBank/DDBJ whole genome shotgun (WGS) entry which is preliminary data.</text>
</comment>
<dbReference type="PRINTS" id="PR00704">
    <property type="entry name" value="CALPAIN"/>
</dbReference>
<dbReference type="InterPro" id="IPR022683">
    <property type="entry name" value="Calpain_III"/>
</dbReference>
<proteinExistence type="inferred from homology"/>
<dbReference type="AlphaFoldDB" id="A0A818Z7S5"/>
<protein>
    <recommendedName>
        <fullName evidence="8">Calpain catalytic domain-containing protein</fullName>
    </recommendedName>
</protein>
<evidence type="ECO:0000256" key="5">
    <source>
        <dbReference type="PIRSR" id="PIRSR622684-1"/>
    </source>
</evidence>
<dbReference type="PROSITE" id="PS50203">
    <property type="entry name" value="CALPAIN_CAT"/>
    <property type="match status" value="1"/>
</dbReference>
<feature type="active site" evidence="5 6">
    <location>
        <position position="275"/>
    </location>
</feature>
<comment type="similarity">
    <text evidence="1">Belongs to the peptidase C2 family.</text>
</comment>
<keyword evidence="2 6" id="KW-0645">Protease</keyword>
<evidence type="ECO:0000256" key="3">
    <source>
        <dbReference type="ARBA" id="ARBA00022801"/>
    </source>
</evidence>
<dbReference type="EMBL" id="CAJOBD010001125">
    <property type="protein sequence ID" value="CAF3763240.1"/>
    <property type="molecule type" value="Genomic_DNA"/>
</dbReference>
<dbReference type="GO" id="GO:0004198">
    <property type="term" value="F:calcium-dependent cysteine-type endopeptidase activity"/>
    <property type="evidence" value="ECO:0007669"/>
    <property type="project" value="InterPro"/>
</dbReference>
<evidence type="ECO:0000256" key="7">
    <source>
        <dbReference type="SAM" id="Coils"/>
    </source>
</evidence>
<dbReference type="Gene3D" id="2.60.120.380">
    <property type="match status" value="1"/>
</dbReference>
<evidence type="ECO:0000259" key="8">
    <source>
        <dbReference type="PROSITE" id="PS50203"/>
    </source>
</evidence>
<dbReference type="CDD" id="cd00044">
    <property type="entry name" value="CysPc"/>
    <property type="match status" value="1"/>
</dbReference>
<dbReference type="InterPro" id="IPR022684">
    <property type="entry name" value="Calpain_cysteine_protease"/>
</dbReference>
<dbReference type="InterPro" id="IPR026321">
    <property type="entry name" value="CC134"/>
</dbReference>
<feature type="active site" evidence="5 6">
    <location>
        <position position="85"/>
    </location>
</feature>
<keyword evidence="4 6" id="KW-0788">Thiol protease</keyword>
<dbReference type="PANTHER" id="PTHR10183:SF434">
    <property type="entry name" value="CALPAIN-3"/>
    <property type="match status" value="1"/>
</dbReference>
<name>A0A818Z7S5_9BILA</name>
<dbReference type="Pfam" id="PF15002">
    <property type="entry name" value="ERK-JNK_inhib"/>
    <property type="match status" value="1"/>
</dbReference>
<feature type="domain" description="Calpain catalytic" evidence="8">
    <location>
        <begin position="31"/>
        <end position="335"/>
    </location>
</feature>
<reference evidence="9" key="1">
    <citation type="submission" date="2021-02" db="EMBL/GenBank/DDBJ databases">
        <authorList>
            <person name="Nowell W R."/>
        </authorList>
    </citation>
    <scope>NUCLEOTIDE SEQUENCE</scope>
</reference>
<dbReference type="PANTHER" id="PTHR10183">
    <property type="entry name" value="CALPAIN"/>
    <property type="match status" value="1"/>
</dbReference>
<dbReference type="SMART" id="SM00230">
    <property type="entry name" value="CysPc"/>
    <property type="match status" value="1"/>
</dbReference>
<keyword evidence="7" id="KW-0175">Coiled coil</keyword>
<evidence type="ECO:0000256" key="2">
    <source>
        <dbReference type="ARBA" id="ARBA00022670"/>
    </source>
</evidence>
<dbReference type="InterPro" id="IPR022682">
    <property type="entry name" value="Calpain_domain_III"/>
</dbReference>
<organism evidence="9 10">
    <name type="scientific">Rotaria sordida</name>
    <dbReference type="NCBI Taxonomy" id="392033"/>
    <lineage>
        <taxon>Eukaryota</taxon>
        <taxon>Metazoa</taxon>
        <taxon>Spiralia</taxon>
        <taxon>Gnathifera</taxon>
        <taxon>Rotifera</taxon>
        <taxon>Eurotatoria</taxon>
        <taxon>Bdelloidea</taxon>
        <taxon>Philodinida</taxon>
        <taxon>Philodinidae</taxon>
        <taxon>Rotaria</taxon>
    </lineage>
</organism>
<keyword evidence="3 6" id="KW-0378">Hydrolase</keyword>
<dbReference type="GO" id="GO:0006508">
    <property type="term" value="P:proteolysis"/>
    <property type="evidence" value="ECO:0007669"/>
    <property type="project" value="UniProtKB-KW"/>
</dbReference>
<feature type="active site" evidence="5 6">
    <location>
        <position position="251"/>
    </location>
</feature>
<evidence type="ECO:0000256" key="1">
    <source>
        <dbReference type="ARBA" id="ARBA00007623"/>
    </source>
</evidence>
<evidence type="ECO:0000256" key="6">
    <source>
        <dbReference type="PROSITE-ProRule" id="PRU00239"/>
    </source>
</evidence>
<dbReference type="Pfam" id="PF00648">
    <property type="entry name" value="Peptidase_C2"/>
    <property type="match status" value="1"/>
</dbReference>
<dbReference type="FunFam" id="3.90.70.10:FF:000001">
    <property type="entry name" value="Calpain-1 catalytic subunit"/>
    <property type="match status" value="1"/>
</dbReference>
<dbReference type="InterPro" id="IPR038765">
    <property type="entry name" value="Papain-like_cys_pep_sf"/>
</dbReference>
<gene>
    <name evidence="9" type="ORF">JBS370_LOCUS13251</name>
</gene>
<dbReference type="GO" id="GO:0005737">
    <property type="term" value="C:cytoplasm"/>
    <property type="evidence" value="ECO:0007669"/>
    <property type="project" value="TreeGrafter"/>
</dbReference>
<evidence type="ECO:0000313" key="9">
    <source>
        <dbReference type="EMBL" id="CAF3763240.1"/>
    </source>
</evidence>
<sequence length="935" mass="109587">MSNSNKQINFIPFLDQNYEDIQRECLEKQCLFIDTKFCPQQTFIIDNEIKKNIIWQRPYDVTNTPKFFVKTPHRRDPSQGELSDCWFIVAIANITLHQQIFERVVPLNQTFDKQNGYTGLFHFHFWQYGSWYDVVIDDYLPFYKKTIQPWCSWNRQELNEFWVALIEKAYAKLNGGYRNLIGGAPIEAFTDLTAGVEQRFKLNETIKERKHFFNFLIDSLKHSCLMACSINPKSDGSDFEEIKPNGLVVGHSYSITAARYLQYKKKLLGMIRLRNPWANEIEWAGAWHDGDIRWHDLDIDEKRRMSWQDSEDGEFWMTFQDFFAEFDILEICHLSPDTFKEEFHLNTNSSQVSSPINNEIITSSIIKNHQTSIRMSIPTCLITDYSPIQHKTWSCLLFEGQWIKNFSSGGRCITTCEHGCNFWKNPQYEIETNAQNETIKCAIIISLMQKYSRLKTIDNPIDRYDYIQARIYKIKTNNSTSISLPSQSHAHYINIKTYGNDDLEYIGYTGSYINRREVTLYLRVPSGKYLVIPSTYEPNRDGHFLLRIFLETNYSIKQLPTILSSSSLNLNEQLTRLTISTPINSSLKSILMKNIFLNCLCPYDYQAMFKTKRKEHHYIIQTLGQMQTDVKRYKAVQMLLDQIFQVLNSSRIALTSAGFVPSISSFPTEETVREQLSLLLENVLFLGDLALFFPDVFHRFYDQDQQRRILTSWSYSFAAETEFYDEKSLEILSLMAQELNLIEKSPSFHNPYVFKQKDQQKKQFVSVENQQEQVQKKKSKEKIKKKREQTNLQRRSTHMSRHTICGVIENLNDNCILDSGDVVIVTLCDTTLWDWTRIDFPHIPQRFIVSNVKLDNCDYFPIPFTLYYNAEEIDKNLCYGIRCDILDKDQQVKYSSEKFIDVLTDKYPKTNINIIVVPSDVPSTTTTNDKTDEDD</sequence>
<dbReference type="InterPro" id="IPR036213">
    <property type="entry name" value="Calpain_III_sf"/>
</dbReference>
<dbReference type="Gene3D" id="3.90.70.10">
    <property type="entry name" value="Cysteine proteinases"/>
    <property type="match status" value="1"/>
</dbReference>
<dbReference type="Proteomes" id="UP000663836">
    <property type="component" value="Unassembled WGS sequence"/>
</dbReference>
<evidence type="ECO:0000256" key="4">
    <source>
        <dbReference type="ARBA" id="ARBA00022807"/>
    </source>
</evidence>
<dbReference type="SMART" id="SM00720">
    <property type="entry name" value="calpain_III"/>
    <property type="match status" value="1"/>
</dbReference>
<accession>A0A818Z7S5</accession>
<dbReference type="SUPFAM" id="SSF54001">
    <property type="entry name" value="Cysteine proteinases"/>
    <property type="match status" value="1"/>
</dbReference>
<dbReference type="SUPFAM" id="SSF49758">
    <property type="entry name" value="Calpain large subunit, middle domain (domain III)"/>
    <property type="match status" value="1"/>
</dbReference>
<dbReference type="InterPro" id="IPR001300">
    <property type="entry name" value="Peptidase_C2_calpain_cat"/>
</dbReference>
<dbReference type="Pfam" id="PF01067">
    <property type="entry name" value="Calpain_III"/>
    <property type="match status" value="1"/>
</dbReference>
<feature type="coiled-coil region" evidence="7">
    <location>
        <begin position="757"/>
        <end position="789"/>
    </location>
</feature>